<protein>
    <recommendedName>
        <fullName evidence="3">beta-N-acetylhexosaminidase</fullName>
        <ecNumber evidence="3">3.2.1.52</ecNumber>
    </recommendedName>
</protein>
<dbReference type="EC" id="3.2.1.52" evidence="3"/>
<evidence type="ECO:0000256" key="5">
    <source>
        <dbReference type="SAM" id="Phobius"/>
    </source>
</evidence>
<keyword evidence="7" id="KW-0326">Glycosidase</keyword>
<dbReference type="InterPro" id="IPR025705">
    <property type="entry name" value="Beta_hexosaminidase_sua/sub"/>
</dbReference>
<dbReference type="GO" id="GO:0016020">
    <property type="term" value="C:membrane"/>
    <property type="evidence" value="ECO:0007669"/>
    <property type="project" value="TreeGrafter"/>
</dbReference>
<dbReference type="AlphaFoldDB" id="A0A6J8D7D0"/>
<dbReference type="Proteomes" id="UP000507470">
    <property type="component" value="Unassembled WGS sequence"/>
</dbReference>
<dbReference type="EMBL" id="CACVKT020006842">
    <property type="protein sequence ID" value="CAC5403789.1"/>
    <property type="molecule type" value="Genomic_DNA"/>
</dbReference>
<dbReference type="GO" id="GO:0030203">
    <property type="term" value="P:glycosaminoglycan metabolic process"/>
    <property type="evidence" value="ECO:0007669"/>
    <property type="project" value="TreeGrafter"/>
</dbReference>
<reference evidence="7 8" key="1">
    <citation type="submission" date="2020-06" db="EMBL/GenBank/DDBJ databases">
        <authorList>
            <person name="Li R."/>
            <person name="Bekaert M."/>
        </authorList>
    </citation>
    <scope>NUCLEOTIDE SEQUENCE [LARGE SCALE GENOMIC DNA]</scope>
    <source>
        <strain evidence="8">wild</strain>
    </source>
</reference>
<keyword evidence="8" id="KW-1185">Reference proteome</keyword>
<dbReference type="GO" id="GO:0005764">
    <property type="term" value="C:lysosome"/>
    <property type="evidence" value="ECO:0007669"/>
    <property type="project" value="TreeGrafter"/>
</dbReference>
<evidence type="ECO:0000256" key="3">
    <source>
        <dbReference type="ARBA" id="ARBA00012663"/>
    </source>
</evidence>
<evidence type="ECO:0000256" key="1">
    <source>
        <dbReference type="ARBA" id="ARBA00001231"/>
    </source>
</evidence>
<evidence type="ECO:0000256" key="4">
    <source>
        <dbReference type="ARBA" id="ARBA00022801"/>
    </source>
</evidence>
<accession>A0A6J8D7D0</accession>
<feature type="domain" description="Glycoside hydrolase family 20 catalytic" evidence="6">
    <location>
        <begin position="48"/>
        <end position="88"/>
    </location>
</feature>
<comment type="similarity">
    <text evidence="2">Belongs to the glycosyl hydrolase 20 family.</text>
</comment>
<organism evidence="7 8">
    <name type="scientific">Mytilus coruscus</name>
    <name type="common">Sea mussel</name>
    <dbReference type="NCBI Taxonomy" id="42192"/>
    <lineage>
        <taxon>Eukaryota</taxon>
        <taxon>Metazoa</taxon>
        <taxon>Spiralia</taxon>
        <taxon>Lophotrochozoa</taxon>
        <taxon>Mollusca</taxon>
        <taxon>Bivalvia</taxon>
        <taxon>Autobranchia</taxon>
        <taxon>Pteriomorphia</taxon>
        <taxon>Mytilida</taxon>
        <taxon>Mytiloidea</taxon>
        <taxon>Mytilidae</taxon>
        <taxon>Mytilinae</taxon>
        <taxon>Mytilus</taxon>
    </lineage>
</organism>
<dbReference type="GO" id="GO:0005975">
    <property type="term" value="P:carbohydrate metabolic process"/>
    <property type="evidence" value="ECO:0007669"/>
    <property type="project" value="InterPro"/>
</dbReference>
<dbReference type="PRINTS" id="PR00738">
    <property type="entry name" value="GLHYDRLASE20"/>
</dbReference>
<dbReference type="SUPFAM" id="SSF51445">
    <property type="entry name" value="(Trans)glycosidases"/>
    <property type="match status" value="1"/>
</dbReference>
<feature type="transmembrane region" description="Helical" evidence="5">
    <location>
        <begin position="168"/>
        <end position="188"/>
    </location>
</feature>
<dbReference type="InterPro" id="IPR015883">
    <property type="entry name" value="Glyco_hydro_20_cat"/>
</dbReference>
<proteinExistence type="inferred from homology"/>
<dbReference type="Pfam" id="PF00728">
    <property type="entry name" value="Glyco_hydro_20"/>
    <property type="match status" value="1"/>
</dbReference>
<evidence type="ECO:0000313" key="7">
    <source>
        <dbReference type="EMBL" id="CAC5403789.1"/>
    </source>
</evidence>
<keyword evidence="5" id="KW-0812">Transmembrane</keyword>
<dbReference type="GO" id="GO:0006689">
    <property type="term" value="P:ganglioside catabolic process"/>
    <property type="evidence" value="ECO:0007669"/>
    <property type="project" value="TreeGrafter"/>
</dbReference>
<dbReference type="OrthoDB" id="6159243at2759"/>
<dbReference type="InterPro" id="IPR017853">
    <property type="entry name" value="GH"/>
</dbReference>
<comment type="catalytic activity">
    <reaction evidence="1">
        <text>Hydrolysis of terminal non-reducing N-acetyl-D-hexosamine residues in N-acetyl-beta-D-hexosaminides.</text>
        <dbReference type="EC" id="3.2.1.52"/>
    </reaction>
</comment>
<keyword evidence="4 7" id="KW-0378">Hydrolase</keyword>
<keyword evidence="5" id="KW-0472">Membrane</keyword>
<evidence type="ECO:0000256" key="2">
    <source>
        <dbReference type="ARBA" id="ARBA00006285"/>
    </source>
</evidence>
<dbReference type="PANTHER" id="PTHR22600">
    <property type="entry name" value="BETA-HEXOSAMINIDASE"/>
    <property type="match status" value="1"/>
</dbReference>
<dbReference type="GO" id="GO:0004563">
    <property type="term" value="F:beta-N-acetylhexosaminidase activity"/>
    <property type="evidence" value="ECO:0007669"/>
    <property type="project" value="UniProtKB-EC"/>
</dbReference>
<sequence>MNAEKFYTNDKLHTEIKNCIVLSLRFIRPRTDPCHLHIIKVIVKDIKRREDKILGGEVCLWSEYITSESLLSVMWPRASAAAERLWSSSSVTSIQSAGRRLQEHRCRMLRRGLQVGHINGPDYCLLPKHRNDLKSKNIHKRSAGKMEEMNLRYRTSLVFKKINNLEPFLIGLAFSSSGALFILLLACLKFKSRVFVICWTFR</sequence>
<evidence type="ECO:0000259" key="6">
    <source>
        <dbReference type="Pfam" id="PF00728"/>
    </source>
</evidence>
<name>A0A6J8D7D0_MYTCO</name>
<keyword evidence="5" id="KW-1133">Transmembrane helix</keyword>
<evidence type="ECO:0000313" key="8">
    <source>
        <dbReference type="Proteomes" id="UP000507470"/>
    </source>
</evidence>
<dbReference type="PANTHER" id="PTHR22600:SF21">
    <property type="entry name" value="BETA-HEXOSAMINIDASE A"/>
    <property type="match status" value="1"/>
</dbReference>
<dbReference type="Gene3D" id="3.20.20.80">
    <property type="entry name" value="Glycosidases"/>
    <property type="match status" value="1"/>
</dbReference>
<gene>
    <name evidence="7" type="ORF">MCOR_37655</name>
</gene>